<accession>A0A917UGD3</accession>
<evidence type="ECO:0000259" key="1">
    <source>
        <dbReference type="Pfam" id="PF00723"/>
    </source>
</evidence>
<keyword evidence="4" id="KW-1185">Reference proteome</keyword>
<proteinExistence type="predicted"/>
<dbReference type="PANTHER" id="PTHR31616:SF0">
    <property type="entry name" value="GLUCAN 1,4-ALPHA-GLUCOSIDASE"/>
    <property type="match status" value="1"/>
</dbReference>
<dbReference type="GO" id="GO:0004553">
    <property type="term" value="F:hydrolase activity, hydrolyzing O-glycosyl compounds"/>
    <property type="evidence" value="ECO:0007669"/>
    <property type="project" value="UniProtKB-ARBA"/>
</dbReference>
<evidence type="ECO:0000259" key="2">
    <source>
        <dbReference type="Pfam" id="PF19291"/>
    </source>
</evidence>
<evidence type="ECO:0000313" key="3">
    <source>
        <dbReference type="EMBL" id="GGM85724.1"/>
    </source>
</evidence>
<protein>
    <submittedName>
        <fullName evidence="3">Glucoamylase</fullName>
    </submittedName>
</protein>
<name>A0A917UGD3_9ACTN</name>
<dbReference type="EMBL" id="BMPI01000103">
    <property type="protein sequence ID" value="GGM85724.1"/>
    <property type="molecule type" value="Genomic_DNA"/>
</dbReference>
<dbReference type="Proteomes" id="UP000642070">
    <property type="component" value="Unassembled WGS sequence"/>
</dbReference>
<dbReference type="GO" id="GO:0005975">
    <property type="term" value="P:carbohydrate metabolic process"/>
    <property type="evidence" value="ECO:0007669"/>
    <property type="project" value="InterPro"/>
</dbReference>
<dbReference type="RefSeq" id="WP_190257585.1">
    <property type="nucleotide sequence ID" value="NZ_BMPI01000103.1"/>
</dbReference>
<organism evidence="3 4">
    <name type="scientific">Dactylosporangium sucinum</name>
    <dbReference type="NCBI Taxonomy" id="1424081"/>
    <lineage>
        <taxon>Bacteria</taxon>
        <taxon>Bacillati</taxon>
        <taxon>Actinomycetota</taxon>
        <taxon>Actinomycetes</taxon>
        <taxon>Micromonosporales</taxon>
        <taxon>Micromonosporaceae</taxon>
        <taxon>Dactylosporangium</taxon>
    </lineage>
</organism>
<dbReference type="InterPro" id="IPR045582">
    <property type="entry name" value="Trehalase-like_N"/>
</dbReference>
<feature type="domain" description="GH15-like" evidence="1">
    <location>
        <begin position="228"/>
        <end position="589"/>
    </location>
</feature>
<dbReference type="Pfam" id="PF19291">
    <property type="entry name" value="TREH_N"/>
    <property type="match status" value="1"/>
</dbReference>
<reference evidence="3" key="2">
    <citation type="submission" date="2020-09" db="EMBL/GenBank/DDBJ databases">
        <authorList>
            <person name="Sun Q."/>
            <person name="Ohkuma M."/>
        </authorList>
    </citation>
    <scope>NUCLEOTIDE SEQUENCE</scope>
    <source>
        <strain evidence="3">JCM 19831</strain>
    </source>
</reference>
<evidence type="ECO:0000313" key="4">
    <source>
        <dbReference type="Proteomes" id="UP000642070"/>
    </source>
</evidence>
<reference evidence="3" key="1">
    <citation type="journal article" date="2014" name="Int. J. Syst. Evol. Microbiol.">
        <title>Complete genome sequence of Corynebacterium casei LMG S-19264T (=DSM 44701T), isolated from a smear-ripened cheese.</title>
        <authorList>
            <consortium name="US DOE Joint Genome Institute (JGI-PGF)"/>
            <person name="Walter F."/>
            <person name="Albersmeier A."/>
            <person name="Kalinowski J."/>
            <person name="Ruckert C."/>
        </authorList>
    </citation>
    <scope>NUCLEOTIDE SEQUENCE</scope>
    <source>
        <strain evidence="3">JCM 19831</strain>
    </source>
</reference>
<gene>
    <name evidence="3" type="ORF">GCM10007977_104450</name>
</gene>
<comment type="caution">
    <text evidence="3">The sequence shown here is derived from an EMBL/GenBank/DDBJ whole genome shotgun (WGS) entry which is preliminary data.</text>
</comment>
<dbReference type="Gene3D" id="1.50.10.10">
    <property type="match status" value="1"/>
</dbReference>
<dbReference type="PANTHER" id="PTHR31616">
    <property type="entry name" value="TREHALASE"/>
    <property type="match status" value="1"/>
</dbReference>
<dbReference type="SUPFAM" id="SSF48208">
    <property type="entry name" value="Six-hairpin glycosidases"/>
    <property type="match status" value="1"/>
</dbReference>
<dbReference type="InterPro" id="IPR012341">
    <property type="entry name" value="6hp_glycosidase-like_sf"/>
</dbReference>
<dbReference type="InterPro" id="IPR008928">
    <property type="entry name" value="6-hairpin_glycosidase_sf"/>
</dbReference>
<dbReference type="InterPro" id="IPR011613">
    <property type="entry name" value="GH15-like"/>
</dbReference>
<dbReference type="Pfam" id="PF00723">
    <property type="entry name" value="Glyco_hydro_15"/>
    <property type="match status" value="1"/>
</dbReference>
<sequence length="598" mass="67332">MEYSPIERHGMIGDLQTAALVADDGSIDWFCTPRFDSPSLFAFLVDRSAGGYCRLRPERDDYVVRQLYLPGSAILITRFMSPEGVGELIDFMPVTGREPTDRHRIVRIMRQVRGTGRYIFECVPGFDYARADHEVVEHEAGWEFRSPAGRLTLNPAGHDKIRDVRQVGPGVRGIIEANQGDSGALVLETGSADPPRLFSVSEVWQLYEQTRDFWRGWVGRSRYRGRWREQVERSAITLKLMTYAPTGALIAAPTAGLPELVGGERNWDYRFTWIRDASFSVHALLGLGYREEAQQYLGWLRDRLAGETPPRIMYRVDGGVDLVEESLGHFEGYLGSTPVRIGNDANGQLQLDIFGEAMDSVYRAARSGLHPAYEGWSGLSAMVDWLSDHWDQPDDGIWEARSGRQDNTYGRVMCWVAFDRAIRMSLTLGLPADTHRWVRARNAIYEQVMTKGWDAQRETFTQRYGSPVLDAALLYLPLVGFVAPSDPRWRSTMRAIDQHLVSDSLVYRYDPVASPDGLAGAEGTFSMCTFWYVDALARCGRLDEARLTFEKMLTYSNHVGLYSEEIGPTGEQLGNFPQAFSHLALINAAVRLDQAITA</sequence>
<feature type="domain" description="Trehalase-like N-terminal" evidence="2">
    <location>
        <begin position="4"/>
        <end position="148"/>
    </location>
</feature>
<dbReference type="AlphaFoldDB" id="A0A917UGD3"/>